<feature type="active site" evidence="4">
    <location>
        <position position="177"/>
    </location>
</feature>
<dbReference type="GO" id="GO:0016054">
    <property type="term" value="P:organic acid catabolic process"/>
    <property type="evidence" value="ECO:0007669"/>
    <property type="project" value="UniProtKB-ARBA"/>
</dbReference>
<dbReference type="InterPro" id="IPR002204">
    <property type="entry name" value="3-OH-isobutyrate_DH-rel_CS"/>
</dbReference>
<dbReference type="InterPro" id="IPR008927">
    <property type="entry name" value="6-PGluconate_DH-like_C_sf"/>
</dbReference>
<keyword evidence="2" id="KW-0560">Oxidoreductase</keyword>
<keyword evidence="3" id="KW-0520">NAD</keyword>
<name>A0A917QP20_9ACTN</name>
<dbReference type="Pfam" id="PF03446">
    <property type="entry name" value="NAD_binding_2"/>
    <property type="match status" value="1"/>
</dbReference>
<feature type="domain" description="3-hydroxyisobutyrate dehydrogenase-like NAD-binding" evidence="6">
    <location>
        <begin position="171"/>
        <end position="271"/>
    </location>
</feature>
<reference evidence="7" key="1">
    <citation type="journal article" date="2014" name="Int. J. Syst. Evol. Microbiol.">
        <title>Complete genome sequence of Corynebacterium casei LMG S-19264T (=DSM 44701T), isolated from a smear-ripened cheese.</title>
        <authorList>
            <consortium name="US DOE Joint Genome Institute (JGI-PGF)"/>
            <person name="Walter F."/>
            <person name="Albersmeier A."/>
            <person name="Kalinowski J."/>
            <person name="Ruckert C."/>
        </authorList>
    </citation>
    <scope>NUCLEOTIDE SEQUENCE</scope>
    <source>
        <strain evidence="7">JCM 3035</strain>
    </source>
</reference>
<dbReference type="InterPro" id="IPR013328">
    <property type="entry name" value="6PGD_dom2"/>
</dbReference>
<dbReference type="GO" id="GO:0051287">
    <property type="term" value="F:NAD binding"/>
    <property type="evidence" value="ECO:0007669"/>
    <property type="project" value="InterPro"/>
</dbReference>
<dbReference type="Pfam" id="PF14833">
    <property type="entry name" value="NAD_binding_11"/>
    <property type="match status" value="1"/>
</dbReference>
<dbReference type="PANTHER" id="PTHR43060">
    <property type="entry name" value="3-HYDROXYISOBUTYRATE DEHYDROGENASE-LIKE 1, MITOCHONDRIAL-RELATED"/>
    <property type="match status" value="1"/>
</dbReference>
<gene>
    <name evidence="7" type="ORF">GCM10010094_20190</name>
</gene>
<evidence type="ECO:0000259" key="6">
    <source>
        <dbReference type="Pfam" id="PF14833"/>
    </source>
</evidence>
<dbReference type="PANTHER" id="PTHR43060:SF15">
    <property type="entry name" value="3-HYDROXYISOBUTYRATE DEHYDROGENASE-LIKE 1, MITOCHONDRIAL-RELATED"/>
    <property type="match status" value="1"/>
</dbReference>
<dbReference type="Proteomes" id="UP000637788">
    <property type="component" value="Unassembled WGS sequence"/>
</dbReference>
<dbReference type="InterPro" id="IPR006115">
    <property type="entry name" value="6PGDH_NADP-bd"/>
</dbReference>
<protein>
    <submittedName>
        <fullName evidence="7">6-phosphogluconate dehydrogenase</fullName>
    </submittedName>
</protein>
<comment type="caution">
    <text evidence="7">The sequence shown here is derived from an EMBL/GenBank/DDBJ whole genome shotgun (WGS) entry which is preliminary data.</text>
</comment>
<evidence type="ECO:0000259" key="5">
    <source>
        <dbReference type="Pfam" id="PF03446"/>
    </source>
</evidence>
<evidence type="ECO:0000313" key="8">
    <source>
        <dbReference type="Proteomes" id="UP000637788"/>
    </source>
</evidence>
<dbReference type="Gene3D" id="3.40.50.720">
    <property type="entry name" value="NAD(P)-binding Rossmann-like Domain"/>
    <property type="match status" value="1"/>
</dbReference>
<dbReference type="InterPro" id="IPR015815">
    <property type="entry name" value="HIBADH-related"/>
</dbReference>
<dbReference type="AlphaFoldDB" id="A0A917QP20"/>
<reference evidence="7" key="2">
    <citation type="submission" date="2020-09" db="EMBL/GenBank/DDBJ databases">
        <authorList>
            <person name="Sun Q."/>
            <person name="Ohkuma M."/>
        </authorList>
    </citation>
    <scope>NUCLEOTIDE SEQUENCE</scope>
    <source>
        <strain evidence="7">JCM 3035</strain>
    </source>
</reference>
<accession>A0A917QP20</accession>
<dbReference type="GO" id="GO:0050661">
    <property type="term" value="F:NADP binding"/>
    <property type="evidence" value="ECO:0007669"/>
    <property type="project" value="InterPro"/>
</dbReference>
<keyword evidence="8" id="KW-1185">Reference proteome</keyword>
<evidence type="ECO:0000313" key="7">
    <source>
        <dbReference type="EMBL" id="GGK59765.1"/>
    </source>
</evidence>
<dbReference type="Gene3D" id="1.10.1040.10">
    <property type="entry name" value="N-(1-d-carboxylethyl)-l-norvaline Dehydrogenase, domain 2"/>
    <property type="match status" value="1"/>
</dbReference>
<evidence type="ECO:0000256" key="4">
    <source>
        <dbReference type="PIRSR" id="PIRSR000103-1"/>
    </source>
</evidence>
<evidence type="ECO:0000256" key="1">
    <source>
        <dbReference type="ARBA" id="ARBA00009080"/>
    </source>
</evidence>
<evidence type="ECO:0000256" key="2">
    <source>
        <dbReference type="ARBA" id="ARBA00023002"/>
    </source>
</evidence>
<evidence type="ECO:0000256" key="3">
    <source>
        <dbReference type="ARBA" id="ARBA00023027"/>
    </source>
</evidence>
<dbReference type="SUPFAM" id="SSF48179">
    <property type="entry name" value="6-phosphogluconate dehydrogenase C-terminal domain-like"/>
    <property type="match status" value="1"/>
</dbReference>
<dbReference type="InterPro" id="IPR036291">
    <property type="entry name" value="NAD(P)-bd_dom_sf"/>
</dbReference>
<dbReference type="EMBL" id="BMPQ01000004">
    <property type="protein sequence ID" value="GGK59765.1"/>
    <property type="molecule type" value="Genomic_DNA"/>
</dbReference>
<sequence length="281" mass="29122">MTDDTPRARVGFIGLGSQGGPMARRIVEESYPLTLWARRRASTEGFADTAAVVAGSPAELGAVSDLVCLCVVADADVEDVLLRPDGVLAGMAPGGVVVIHSTIRPDTCRHIADEAAKRDVSVVDAPVSGGGGAAAERRLLVMAGGEDADVERCRPVFETFADPVIHLGPLGSGQLTKLLNNFVFTAQVGLALDTFAFAERLGMDRAAIAQVLGHGSGGSRAAAILSASGFDTAGLRQARPLLLKDVDIMRDVARTAEVTEPARLAQLAAHTLSLLNAPPTP</sequence>
<proteinExistence type="inferred from homology"/>
<dbReference type="InterPro" id="IPR029154">
    <property type="entry name" value="HIBADH-like_NADP-bd"/>
</dbReference>
<dbReference type="SUPFAM" id="SSF51735">
    <property type="entry name" value="NAD(P)-binding Rossmann-fold domains"/>
    <property type="match status" value="1"/>
</dbReference>
<dbReference type="PIRSF" id="PIRSF000103">
    <property type="entry name" value="HIBADH"/>
    <property type="match status" value="1"/>
</dbReference>
<dbReference type="PROSITE" id="PS00895">
    <property type="entry name" value="3_HYDROXYISOBUT_DH"/>
    <property type="match status" value="1"/>
</dbReference>
<comment type="similarity">
    <text evidence="1">Belongs to the HIBADH-related family.</text>
</comment>
<feature type="domain" description="6-phosphogluconate dehydrogenase NADP-binding" evidence="5">
    <location>
        <begin position="9"/>
        <end position="168"/>
    </location>
</feature>
<dbReference type="GO" id="GO:0016491">
    <property type="term" value="F:oxidoreductase activity"/>
    <property type="evidence" value="ECO:0007669"/>
    <property type="project" value="UniProtKB-KW"/>
</dbReference>
<dbReference type="RefSeq" id="WP_189321532.1">
    <property type="nucleotide sequence ID" value="NZ_BMPQ01000004.1"/>
</dbReference>
<organism evidence="7 8">
    <name type="scientific">Streptomyces flaveus</name>
    <dbReference type="NCBI Taxonomy" id="66370"/>
    <lineage>
        <taxon>Bacteria</taxon>
        <taxon>Bacillati</taxon>
        <taxon>Actinomycetota</taxon>
        <taxon>Actinomycetes</taxon>
        <taxon>Kitasatosporales</taxon>
        <taxon>Streptomycetaceae</taxon>
        <taxon>Streptomyces</taxon>
        <taxon>Streptomyces aurantiacus group</taxon>
    </lineage>
</organism>